<protein>
    <submittedName>
        <fullName evidence="2">ABC transporter C family member 7-like</fullName>
    </submittedName>
</protein>
<reference evidence="1" key="1">
    <citation type="journal article" date="2014" name="Nat. Genet.">
        <title>The genome of the stress-tolerant wild tomato species Solanum pennellii.</title>
        <authorList>
            <person name="Bolger A."/>
            <person name="Scossa F."/>
            <person name="Bolger M.E."/>
            <person name="Lanz C."/>
            <person name="Maumus F."/>
            <person name="Tohge T."/>
            <person name="Quesneville H."/>
            <person name="Alseekh S."/>
            <person name="Sorensen I."/>
            <person name="Lichtenstein G."/>
            <person name="Fich E.A."/>
            <person name="Conte M."/>
            <person name="Keller H."/>
            <person name="Schneeberger K."/>
            <person name="Schwacke R."/>
            <person name="Ofner I."/>
            <person name="Vrebalov J."/>
            <person name="Xu Y."/>
            <person name="Osorio S."/>
            <person name="Aflitos S.A."/>
            <person name="Schijlen E."/>
            <person name="Jimenez-Gomez J.M."/>
            <person name="Ryngajllo M."/>
            <person name="Kimura S."/>
            <person name="Kumar R."/>
            <person name="Koenig D."/>
            <person name="Headland L.R."/>
            <person name="Maloof J.N."/>
            <person name="Sinha N."/>
            <person name="van Ham R.C."/>
            <person name="Lankhorst R.K."/>
            <person name="Mao L."/>
            <person name="Vogel A."/>
            <person name="Arsova B."/>
            <person name="Panstruga R."/>
            <person name="Fei Z."/>
            <person name="Rose J.K."/>
            <person name="Zamir D."/>
            <person name="Carrari F."/>
            <person name="Giovannoni J.J."/>
            <person name="Weigel D."/>
            <person name="Usadel B."/>
            <person name="Fernie A.R."/>
        </authorList>
    </citation>
    <scope>NUCLEOTIDE SEQUENCE [LARGE SCALE GENOMIC DNA]</scope>
    <source>
        <strain evidence="1">cv. LA0716</strain>
    </source>
</reference>
<sequence>MTLAVGAQTGAHMFKKRLIQLLHEKPVVYATDQLEFLDASDLILYYEGLLCNCLWKENQPLVVASCLLSWPSQVFRSCKNVI</sequence>
<proteinExistence type="predicted"/>
<gene>
    <name evidence="2" type="primary">LOC107020745</name>
</gene>
<dbReference type="GeneID" id="107020745"/>
<name>A0ABM1GVU1_SOLPN</name>
<keyword evidence="1" id="KW-1185">Reference proteome</keyword>
<reference evidence="2" key="2">
    <citation type="submission" date="2025-08" db="UniProtKB">
        <authorList>
            <consortium name="RefSeq"/>
        </authorList>
    </citation>
    <scope>IDENTIFICATION</scope>
</reference>
<evidence type="ECO:0000313" key="1">
    <source>
        <dbReference type="Proteomes" id="UP000694930"/>
    </source>
</evidence>
<organism evidence="1 2">
    <name type="scientific">Solanum pennellii</name>
    <name type="common">Tomato</name>
    <name type="synonym">Lycopersicon pennellii</name>
    <dbReference type="NCBI Taxonomy" id="28526"/>
    <lineage>
        <taxon>Eukaryota</taxon>
        <taxon>Viridiplantae</taxon>
        <taxon>Streptophyta</taxon>
        <taxon>Embryophyta</taxon>
        <taxon>Tracheophyta</taxon>
        <taxon>Spermatophyta</taxon>
        <taxon>Magnoliopsida</taxon>
        <taxon>eudicotyledons</taxon>
        <taxon>Gunneridae</taxon>
        <taxon>Pentapetalae</taxon>
        <taxon>asterids</taxon>
        <taxon>lamiids</taxon>
        <taxon>Solanales</taxon>
        <taxon>Solanaceae</taxon>
        <taxon>Solanoideae</taxon>
        <taxon>Solaneae</taxon>
        <taxon>Solanum</taxon>
        <taxon>Solanum subgen. Lycopersicon</taxon>
    </lineage>
</organism>
<dbReference type="RefSeq" id="XP_015076711.1">
    <property type="nucleotide sequence ID" value="XM_015221225.2"/>
</dbReference>
<accession>A0ABM1GVU1</accession>
<dbReference type="Proteomes" id="UP000694930">
    <property type="component" value="Chromosome 5"/>
</dbReference>
<evidence type="ECO:0000313" key="2">
    <source>
        <dbReference type="RefSeq" id="XP_015076711.1"/>
    </source>
</evidence>